<name>A0A5B9E4D7_9GAMM</name>
<feature type="transmembrane region" description="Helical" evidence="7">
    <location>
        <begin position="360"/>
        <end position="385"/>
    </location>
</feature>
<evidence type="ECO:0000256" key="5">
    <source>
        <dbReference type="ARBA" id="ARBA00023136"/>
    </source>
</evidence>
<evidence type="ECO:0000256" key="3">
    <source>
        <dbReference type="ARBA" id="ARBA00022692"/>
    </source>
</evidence>
<evidence type="ECO:0000259" key="9">
    <source>
        <dbReference type="Pfam" id="PF12704"/>
    </source>
</evidence>
<keyword evidence="5 7" id="KW-0472">Membrane</keyword>
<dbReference type="AlphaFoldDB" id="A0A5B9E4D7"/>
<comment type="subcellular location">
    <subcellularLocation>
        <location evidence="1">Cell membrane</location>
        <topology evidence="1">Multi-pass membrane protein</topology>
    </subcellularLocation>
</comment>
<dbReference type="Pfam" id="PF02687">
    <property type="entry name" value="FtsX"/>
    <property type="match status" value="2"/>
</dbReference>
<dbReference type="GO" id="GO:0022857">
    <property type="term" value="F:transmembrane transporter activity"/>
    <property type="evidence" value="ECO:0007669"/>
    <property type="project" value="TreeGrafter"/>
</dbReference>
<feature type="transmembrane region" description="Helical" evidence="7">
    <location>
        <begin position="323"/>
        <end position="348"/>
    </location>
</feature>
<proteinExistence type="inferred from homology"/>
<gene>
    <name evidence="10" type="ORF">CS053_16485</name>
</gene>
<dbReference type="PANTHER" id="PTHR30572">
    <property type="entry name" value="MEMBRANE COMPONENT OF TRANSPORTER-RELATED"/>
    <property type="match status" value="1"/>
</dbReference>
<feature type="transmembrane region" description="Helical" evidence="7">
    <location>
        <begin position="723"/>
        <end position="749"/>
    </location>
</feature>
<feature type="transmembrane region" description="Helical" evidence="7">
    <location>
        <begin position="414"/>
        <end position="438"/>
    </location>
</feature>
<reference evidence="10 11" key="1">
    <citation type="submission" date="2019-08" db="EMBL/GenBank/DDBJ databases">
        <title>Complete genome sequence of Rhodanobacter glycinis strain T01E-68 isolated from tomato root.</title>
        <authorList>
            <person name="Weon H.-Y."/>
            <person name="Lee S.A."/>
        </authorList>
    </citation>
    <scope>NUCLEOTIDE SEQUENCE [LARGE SCALE GENOMIC DNA]</scope>
    <source>
        <strain evidence="10 11">T01E-68</strain>
    </source>
</reference>
<dbReference type="InterPro" id="IPR050250">
    <property type="entry name" value="Macrolide_Exporter_MacB"/>
</dbReference>
<dbReference type="Proteomes" id="UP000321807">
    <property type="component" value="Chromosome"/>
</dbReference>
<feature type="transmembrane region" description="Helical" evidence="7">
    <location>
        <begin position="769"/>
        <end position="791"/>
    </location>
</feature>
<dbReference type="InterPro" id="IPR025857">
    <property type="entry name" value="MacB_PCD"/>
</dbReference>
<dbReference type="RefSeq" id="WP_147628190.1">
    <property type="nucleotide sequence ID" value="NZ_CP042807.1"/>
</dbReference>
<feature type="domain" description="ABC3 transporter permease C-terminal" evidence="8">
    <location>
        <begin position="275"/>
        <end position="388"/>
    </location>
</feature>
<feature type="transmembrane region" description="Helical" evidence="7">
    <location>
        <begin position="267"/>
        <end position="287"/>
    </location>
</feature>
<feature type="domain" description="ABC3 transporter permease C-terminal" evidence="8">
    <location>
        <begin position="682"/>
        <end position="797"/>
    </location>
</feature>
<keyword evidence="4 7" id="KW-1133">Transmembrane helix</keyword>
<dbReference type="EMBL" id="CP042807">
    <property type="protein sequence ID" value="QEE25925.1"/>
    <property type="molecule type" value="Genomic_DNA"/>
</dbReference>
<feature type="transmembrane region" description="Helical" evidence="7">
    <location>
        <begin position="677"/>
        <end position="703"/>
    </location>
</feature>
<sequence>MTIWLTEIWRAWRASLRRPGFLLLASGVLALGIGASVAVFALINSTLMQPLPVPQPSRLVVVGHMYDGQVSMTSQWQYQHLAPLEGVASFGLYLSDARVNVTDAAQPEQVPAIYADRGVLPTLGLHPAEGRNFTANEDRPGGAPVVLLGYGFWRRRYAANPGVIGRSLSIEGVAHTIVGVLPPAFTTVEGPAAVVLPLALPVASQEDSTNYYAIARLSAGASVAGISTRINARLHAMYRMRGDTDQQHKRFGVENFAAWKLRGAHSMLVLFLACGFFVLLIALVNLTNLMLLRALSRQHDVAVRNALGASRVRLMLPAFGEGLLVGVGGALVGMGLAAAGLALLQGFIPAAWLSGSHVGIGAVAWVLAFAIGLFGALLSAGLAVWRSRRAVTVDELREGGRSGMGTRSSLLGRLLVVVQVTLATILLCAAGVFMRALYNASQQPLHFTGNNILVFDLAPVSESYPDASSITAMSQRLIRRLDAIPGVTHAAAMTNLPTAVGTFGQFNTNIHLPGGWVNVQDHAVSPGFFKVFSLPVHAGRTFTRADRRGGERVAVISRNLADQIDSGRAIGKVLQLGSGSDTERLRVVGVVANTYQMGPLQPQQMVMYQPFDQWTAFNFFRKFEPLRFALRGHGNPADWRTSVREAVAEVAPGQPISSLRSMHSVVRATTRDARLSLWLISLFSALALALAATGMYAVMAVAVTAREREFGVRMALGAASTRLLWLVMRAGLMQIVLGLAIGVTVALSLSRLWSAVLMALLGNGSTLDSITVVVVCAVLAATGLLACLLPAMRAARVAPMHALRGE</sequence>
<dbReference type="GO" id="GO:0005886">
    <property type="term" value="C:plasma membrane"/>
    <property type="evidence" value="ECO:0007669"/>
    <property type="project" value="UniProtKB-SubCell"/>
</dbReference>
<comment type="similarity">
    <text evidence="6">Belongs to the ABC-4 integral membrane protein family.</text>
</comment>
<feature type="domain" description="MacB-like periplasmic core" evidence="9">
    <location>
        <begin position="24"/>
        <end position="232"/>
    </location>
</feature>
<evidence type="ECO:0000256" key="6">
    <source>
        <dbReference type="ARBA" id="ARBA00038076"/>
    </source>
</evidence>
<protein>
    <submittedName>
        <fullName evidence="10">FtsX-like permease family protein</fullName>
    </submittedName>
</protein>
<evidence type="ECO:0000259" key="8">
    <source>
        <dbReference type="Pfam" id="PF02687"/>
    </source>
</evidence>
<keyword evidence="2" id="KW-1003">Cell membrane</keyword>
<keyword evidence="3 7" id="KW-0812">Transmembrane</keyword>
<evidence type="ECO:0000256" key="1">
    <source>
        <dbReference type="ARBA" id="ARBA00004651"/>
    </source>
</evidence>
<dbReference type="KEGG" id="rgl:CS053_16485"/>
<evidence type="ECO:0000256" key="7">
    <source>
        <dbReference type="SAM" id="Phobius"/>
    </source>
</evidence>
<evidence type="ECO:0000256" key="4">
    <source>
        <dbReference type="ARBA" id="ARBA00022989"/>
    </source>
</evidence>
<feature type="domain" description="MacB-like periplasmic core" evidence="9">
    <location>
        <begin position="418"/>
        <end position="612"/>
    </location>
</feature>
<dbReference type="PANTHER" id="PTHR30572:SF4">
    <property type="entry name" value="ABC TRANSPORTER PERMEASE YTRF"/>
    <property type="match status" value="1"/>
</dbReference>
<feature type="transmembrane region" description="Helical" evidence="7">
    <location>
        <begin position="21"/>
        <end position="43"/>
    </location>
</feature>
<accession>A0A5B9E4D7</accession>
<evidence type="ECO:0000256" key="2">
    <source>
        <dbReference type="ARBA" id="ARBA00022475"/>
    </source>
</evidence>
<organism evidence="10 11">
    <name type="scientific">Rhodanobacter glycinis</name>
    <dbReference type="NCBI Taxonomy" id="582702"/>
    <lineage>
        <taxon>Bacteria</taxon>
        <taxon>Pseudomonadati</taxon>
        <taxon>Pseudomonadota</taxon>
        <taxon>Gammaproteobacteria</taxon>
        <taxon>Lysobacterales</taxon>
        <taxon>Rhodanobacteraceae</taxon>
        <taxon>Rhodanobacter</taxon>
    </lineage>
</organism>
<evidence type="ECO:0000313" key="11">
    <source>
        <dbReference type="Proteomes" id="UP000321807"/>
    </source>
</evidence>
<evidence type="ECO:0000313" key="10">
    <source>
        <dbReference type="EMBL" id="QEE25925.1"/>
    </source>
</evidence>
<dbReference type="Pfam" id="PF12704">
    <property type="entry name" value="MacB_PCD"/>
    <property type="match status" value="2"/>
</dbReference>
<dbReference type="InterPro" id="IPR003838">
    <property type="entry name" value="ABC3_permease_C"/>
</dbReference>